<accession>A0ABR1XSZ0</accession>
<dbReference type="Proteomes" id="UP001456524">
    <property type="component" value="Unassembled WGS sequence"/>
</dbReference>
<evidence type="ECO:0000313" key="2">
    <source>
        <dbReference type="Proteomes" id="UP001456524"/>
    </source>
</evidence>
<protein>
    <submittedName>
        <fullName evidence="1">Uncharacterized protein</fullName>
    </submittedName>
</protein>
<gene>
    <name evidence="1" type="ORF">IWX90DRAFT_211853</name>
</gene>
<proteinExistence type="predicted"/>
<name>A0ABR1XSZ0_9PEZI</name>
<comment type="caution">
    <text evidence="1">The sequence shown here is derived from an EMBL/GenBank/DDBJ whole genome shotgun (WGS) entry which is preliminary data.</text>
</comment>
<evidence type="ECO:0000313" key="1">
    <source>
        <dbReference type="EMBL" id="KAK8166396.1"/>
    </source>
</evidence>
<organism evidence="1 2">
    <name type="scientific">Phyllosticta citrichinensis</name>
    <dbReference type="NCBI Taxonomy" id="1130410"/>
    <lineage>
        <taxon>Eukaryota</taxon>
        <taxon>Fungi</taxon>
        <taxon>Dikarya</taxon>
        <taxon>Ascomycota</taxon>
        <taxon>Pezizomycotina</taxon>
        <taxon>Dothideomycetes</taxon>
        <taxon>Dothideomycetes incertae sedis</taxon>
        <taxon>Botryosphaeriales</taxon>
        <taxon>Phyllostictaceae</taxon>
        <taxon>Phyllosticta</taxon>
    </lineage>
</organism>
<sequence>MEHTIHGIRRQYVSLAAYGSSLWLIGWHSLSPALARIVSKQQHIHCIFQRQRVLDNFTTHVPPENVCWLTLAAYYASLSALLDARYYSGTGAFQRIVRRLPQPSCGSLAPTWYRAVQHSHGDLTICVLGGRQAPLPGLKRLSTTVEMQSSSATLPRPVVAVGIASFTTLSSRASVALRLG</sequence>
<reference evidence="1 2" key="1">
    <citation type="journal article" date="2022" name="G3 (Bethesda)">
        <title>Enemy or ally: a genomic approach to elucidate the lifestyle of Phyllosticta citrichinaensis.</title>
        <authorList>
            <person name="Buijs V.A."/>
            <person name="Groenewald J.Z."/>
            <person name="Haridas S."/>
            <person name="LaButti K.M."/>
            <person name="Lipzen A."/>
            <person name="Martin F.M."/>
            <person name="Barry K."/>
            <person name="Grigoriev I.V."/>
            <person name="Crous P.W."/>
            <person name="Seidl M.F."/>
        </authorList>
    </citation>
    <scope>NUCLEOTIDE SEQUENCE [LARGE SCALE GENOMIC DNA]</scope>
    <source>
        <strain evidence="1 2">CBS 129764</strain>
    </source>
</reference>
<dbReference type="EMBL" id="JBBWUH010000005">
    <property type="protein sequence ID" value="KAK8166396.1"/>
    <property type="molecule type" value="Genomic_DNA"/>
</dbReference>
<keyword evidence="2" id="KW-1185">Reference proteome</keyword>